<name>A0A1G9M948_9RHOB</name>
<dbReference type="STRING" id="525640.SAMN04487971_11919"/>
<dbReference type="RefSeq" id="WP_245688949.1">
    <property type="nucleotide sequence ID" value="NZ_FNGE01000019.1"/>
</dbReference>
<keyword evidence="2" id="KW-1185">Reference proteome</keyword>
<proteinExistence type="predicted"/>
<organism evidence="1 2">
    <name type="scientific">Paracoccus chinensis</name>
    <dbReference type="NCBI Taxonomy" id="525640"/>
    <lineage>
        <taxon>Bacteria</taxon>
        <taxon>Pseudomonadati</taxon>
        <taxon>Pseudomonadota</taxon>
        <taxon>Alphaproteobacteria</taxon>
        <taxon>Rhodobacterales</taxon>
        <taxon>Paracoccaceae</taxon>
        <taxon>Paracoccus</taxon>
    </lineage>
</organism>
<accession>A0A1G9M948</accession>
<gene>
    <name evidence="1" type="ORF">SAMN04487971_11919</name>
</gene>
<evidence type="ECO:0000313" key="2">
    <source>
        <dbReference type="Proteomes" id="UP000199555"/>
    </source>
</evidence>
<sequence length="127" mass="13193">MNPTNQVIINLVVSGAGPLARPPIDHERGATLTRAIAATVALFSLGACAAPTIRTSDQSQAAVGQVPAQVLALAGPYQDLQTVWLNPEDGCYWYRHGGQVETTMLPLRTGAGKVICLQNSDAPSAAG</sequence>
<evidence type="ECO:0000313" key="1">
    <source>
        <dbReference type="EMBL" id="SDL70766.1"/>
    </source>
</evidence>
<protein>
    <submittedName>
        <fullName evidence="1">Uncharacterized protein</fullName>
    </submittedName>
</protein>
<dbReference type="EMBL" id="FNGE01000019">
    <property type="protein sequence ID" value="SDL70766.1"/>
    <property type="molecule type" value="Genomic_DNA"/>
</dbReference>
<reference evidence="2" key="1">
    <citation type="submission" date="2016-10" db="EMBL/GenBank/DDBJ databases">
        <authorList>
            <person name="Varghese N."/>
            <person name="Submissions S."/>
        </authorList>
    </citation>
    <scope>NUCLEOTIDE SEQUENCE [LARGE SCALE GENOMIC DNA]</scope>
    <source>
        <strain evidence="2">CGMCC 1.7655</strain>
    </source>
</reference>
<dbReference type="Proteomes" id="UP000199555">
    <property type="component" value="Unassembled WGS sequence"/>
</dbReference>
<dbReference type="AlphaFoldDB" id="A0A1G9M948"/>